<comment type="caution">
    <text evidence="1">The sequence shown here is derived from an EMBL/GenBank/DDBJ whole genome shotgun (WGS) entry which is preliminary data.</text>
</comment>
<organism evidence="1 2">
    <name type="scientific">Candidatus Roizmanbacteria bacterium CG03_land_8_20_14_0_80_39_12</name>
    <dbReference type="NCBI Taxonomy" id="1974847"/>
    <lineage>
        <taxon>Bacteria</taxon>
        <taxon>Candidatus Roizmaniibacteriota</taxon>
    </lineage>
</organism>
<dbReference type="AlphaFoldDB" id="A0A2M7BSI6"/>
<dbReference type="Proteomes" id="UP000230119">
    <property type="component" value="Unassembled WGS sequence"/>
</dbReference>
<proteinExistence type="predicted"/>
<evidence type="ECO:0000313" key="1">
    <source>
        <dbReference type="EMBL" id="PIV08431.1"/>
    </source>
</evidence>
<protein>
    <submittedName>
        <fullName evidence="1">Uncharacterized protein</fullName>
    </submittedName>
</protein>
<dbReference type="EMBL" id="PEVA01000120">
    <property type="protein sequence ID" value="PIV08431.1"/>
    <property type="molecule type" value="Genomic_DNA"/>
</dbReference>
<accession>A0A2M7BSI6</accession>
<reference evidence="2" key="1">
    <citation type="submission" date="2017-09" db="EMBL/GenBank/DDBJ databases">
        <title>Depth-based differentiation of microbial function through sediment-hosted aquifers and enrichment of novel symbionts in the deep terrestrial subsurface.</title>
        <authorList>
            <person name="Probst A.J."/>
            <person name="Ladd B."/>
            <person name="Jarett J.K."/>
            <person name="Geller-Mcgrath D.E."/>
            <person name="Sieber C.M.K."/>
            <person name="Emerson J.B."/>
            <person name="Anantharaman K."/>
            <person name="Thomas B.C."/>
            <person name="Malmstrom R."/>
            <person name="Stieglmeier M."/>
            <person name="Klingl A."/>
            <person name="Woyke T."/>
            <person name="Ryan C.M."/>
            <person name="Banfield J.F."/>
        </authorList>
    </citation>
    <scope>NUCLEOTIDE SEQUENCE [LARGE SCALE GENOMIC DNA]</scope>
</reference>
<evidence type="ECO:0000313" key="2">
    <source>
        <dbReference type="Proteomes" id="UP000230119"/>
    </source>
</evidence>
<name>A0A2M7BSI6_9BACT</name>
<sequence length="60" mass="6801">MAFTLGVMRLIVLKGAWNEYKAAHGGLIVFAGIHAYFIPPTQNRLIRRKTLVENTMQMVI</sequence>
<gene>
    <name evidence="1" type="ORF">COS52_02740</name>
</gene>